<protein>
    <submittedName>
        <fullName evidence="1">Uncharacterized protein</fullName>
    </submittedName>
</protein>
<organism evidence="1">
    <name type="scientific">Podoviridae sp. ctG4L18</name>
    <dbReference type="NCBI Taxonomy" id="2825234"/>
    <lineage>
        <taxon>Viruses</taxon>
        <taxon>Duplodnaviria</taxon>
        <taxon>Heunggongvirae</taxon>
        <taxon>Uroviricota</taxon>
        <taxon>Caudoviricetes</taxon>
    </lineage>
</organism>
<name>A0A8S5UP12_9CAUD</name>
<accession>A0A8S5UP12</accession>
<reference evidence="1" key="1">
    <citation type="journal article" date="2021" name="Proc. Natl. Acad. Sci. U.S.A.">
        <title>A Catalog of Tens of Thousands of Viruses from Human Metagenomes Reveals Hidden Associations with Chronic Diseases.</title>
        <authorList>
            <person name="Tisza M.J."/>
            <person name="Buck C.B."/>
        </authorList>
    </citation>
    <scope>NUCLEOTIDE SEQUENCE</scope>
    <source>
        <strain evidence="1">CtG4L18</strain>
    </source>
</reference>
<evidence type="ECO:0000313" key="1">
    <source>
        <dbReference type="EMBL" id="DAF96171.1"/>
    </source>
</evidence>
<sequence>MSYLESSLENCHHLSFLAHHLLAPTAIQATSLYYPKHRYLYYFAKLLEIFLAL</sequence>
<dbReference type="EMBL" id="BK016114">
    <property type="protein sequence ID" value="DAF96171.1"/>
    <property type="molecule type" value="Genomic_DNA"/>
</dbReference>
<proteinExistence type="predicted"/>